<dbReference type="GO" id="GO:0009360">
    <property type="term" value="C:DNA polymerase III complex"/>
    <property type="evidence" value="ECO:0007669"/>
    <property type="project" value="TreeGrafter"/>
</dbReference>
<accession>A0A219B8R7</accession>
<gene>
    <name evidence="1" type="ORF">B5C34_12210</name>
</gene>
<name>A0A219B8R7_9SPHN</name>
<evidence type="ECO:0000313" key="2">
    <source>
        <dbReference type="Proteomes" id="UP000198462"/>
    </source>
</evidence>
<dbReference type="Pfam" id="PF13177">
    <property type="entry name" value="DNA_pol3_delta2"/>
    <property type="match status" value="1"/>
</dbReference>
<dbReference type="PANTHER" id="PTHR11669">
    <property type="entry name" value="REPLICATION FACTOR C / DNA POLYMERASE III GAMMA-TAU SUBUNIT"/>
    <property type="match status" value="1"/>
</dbReference>
<dbReference type="PANTHER" id="PTHR11669:SF8">
    <property type="entry name" value="DNA POLYMERASE III SUBUNIT DELTA"/>
    <property type="match status" value="1"/>
</dbReference>
<proteinExistence type="predicted"/>
<dbReference type="Gene3D" id="3.40.50.300">
    <property type="entry name" value="P-loop containing nucleotide triphosphate hydrolases"/>
    <property type="match status" value="1"/>
</dbReference>
<dbReference type="InterPro" id="IPR050238">
    <property type="entry name" value="DNA_Rep/Repair_Clamp_Loader"/>
</dbReference>
<sequence>MTRLVGHDDQRQALEAAWRSGTPHHAWLLTGPRGVGKRTFARAASSMVLSGATSFTDGYDSDAATKLEAGSHPDFRALARSENPNTGKLRTEIVVDDVRAIGDMLSRHPSLSDWRTVIIDSACEMNRNAANALLKNLEEPPKRTVFFLVCHNPGRLLPTIRSRCRALAFRPLGDDDVRTVLAAELDGKADDALVDIARGSPGRAISYAGLDVTALMTSLTALRRAGPRDAAQLAGALASELGRKGGSARYEAFLDLVPSYLAQAAKEADPAELEAALTVWEEARDLAGMALSKALDPATIIYQLARLVSRAPNHRQAA</sequence>
<dbReference type="EMBL" id="NFZT01000001">
    <property type="protein sequence ID" value="OWV34148.1"/>
    <property type="molecule type" value="Genomic_DNA"/>
</dbReference>
<dbReference type="RefSeq" id="WP_088712847.1">
    <property type="nucleotide sequence ID" value="NZ_NFZT01000001.1"/>
</dbReference>
<dbReference type="InterPro" id="IPR027417">
    <property type="entry name" value="P-loop_NTPase"/>
</dbReference>
<dbReference type="SUPFAM" id="SSF52540">
    <property type="entry name" value="P-loop containing nucleoside triphosphate hydrolases"/>
    <property type="match status" value="1"/>
</dbReference>
<dbReference type="AlphaFoldDB" id="A0A219B8R7"/>
<dbReference type="GO" id="GO:0006261">
    <property type="term" value="P:DNA-templated DNA replication"/>
    <property type="evidence" value="ECO:0007669"/>
    <property type="project" value="TreeGrafter"/>
</dbReference>
<protein>
    <recommendedName>
        <fullName evidence="3">DNA polymerase III delta prime subunit</fullName>
    </recommendedName>
</protein>
<dbReference type="Proteomes" id="UP000198462">
    <property type="component" value="Unassembled WGS sequence"/>
</dbReference>
<evidence type="ECO:0008006" key="3">
    <source>
        <dbReference type="Google" id="ProtNLM"/>
    </source>
</evidence>
<reference evidence="2" key="1">
    <citation type="submission" date="2017-05" db="EMBL/GenBank/DDBJ databases">
        <authorList>
            <person name="Lin X."/>
        </authorList>
    </citation>
    <scope>NUCLEOTIDE SEQUENCE [LARGE SCALE GENOMIC DNA]</scope>
    <source>
        <strain evidence="2">JLT2012</strain>
    </source>
</reference>
<comment type="caution">
    <text evidence="1">The sequence shown here is derived from an EMBL/GenBank/DDBJ whole genome shotgun (WGS) entry which is preliminary data.</text>
</comment>
<organism evidence="1 2">
    <name type="scientific">Pacificimonas flava</name>
    <dbReference type="NCBI Taxonomy" id="1234595"/>
    <lineage>
        <taxon>Bacteria</taxon>
        <taxon>Pseudomonadati</taxon>
        <taxon>Pseudomonadota</taxon>
        <taxon>Alphaproteobacteria</taxon>
        <taxon>Sphingomonadales</taxon>
        <taxon>Sphingosinicellaceae</taxon>
        <taxon>Pacificimonas</taxon>
    </lineage>
</organism>
<evidence type="ECO:0000313" key="1">
    <source>
        <dbReference type="EMBL" id="OWV34148.1"/>
    </source>
</evidence>
<keyword evidence="2" id="KW-1185">Reference proteome</keyword>